<dbReference type="SUPFAM" id="SSF89124">
    <property type="entry name" value="Nop domain"/>
    <property type="match status" value="1"/>
</dbReference>
<evidence type="ECO:0000256" key="5">
    <source>
        <dbReference type="ARBA" id="ARBA00023242"/>
    </source>
</evidence>
<dbReference type="SMART" id="SM00931">
    <property type="entry name" value="NOSIC"/>
    <property type="match status" value="1"/>
</dbReference>
<gene>
    <name evidence="8" type="primary">NOP58</name>
    <name evidence="8" type="ORF">TCON_0455</name>
</gene>
<dbReference type="InterPro" id="IPR002687">
    <property type="entry name" value="Nop_dom"/>
</dbReference>
<reference evidence="8 9" key="1">
    <citation type="submission" date="2019-01" db="EMBL/GenBank/DDBJ databases">
        <title>Genomes sequencing and comparative genomics of infectious freshwater microsporidia, Cucumispora dikerogammari and Thelohania contejeani.</title>
        <authorList>
            <person name="Cormier A."/>
            <person name="Giraud I."/>
            <person name="Wattier R."/>
            <person name="Teixeira M."/>
            <person name="Grandjean F."/>
            <person name="Rigaud T."/>
            <person name="Cordaux R."/>
        </authorList>
    </citation>
    <scope>NUCLEOTIDE SEQUENCE [LARGE SCALE GENOMIC DNA]</scope>
    <source>
        <strain evidence="8">T1</strain>
        <tissue evidence="8">Spores</tissue>
    </source>
</reference>
<accession>A0ABQ7I1R2</accession>
<evidence type="ECO:0000256" key="2">
    <source>
        <dbReference type="ARBA" id="ARBA00009211"/>
    </source>
</evidence>
<evidence type="ECO:0000256" key="4">
    <source>
        <dbReference type="ARBA" id="ARBA00022517"/>
    </source>
</evidence>
<dbReference type="InterPro" id="IPR042239">
    <property type="entry name" value="Nop_C"/>
</dbReference>
<evidence type="ECO:0000256" key="6">
    <source>
        <dbReference type="ARBA" id="ARBA00024837"/>
    </source>
</evidence>
<dbReference type="PANTHER" id="PTHR10894:SF1">
    <property type="entry name" value="NUCLEOLAR PROTEIN 58"/>
    <property type="match status" value="1"/>
</dbReference>
<dbReference type="PANTHER" id="PTHR10894">
    <property type="entry name" value="NUCLEOLAR PROTEIN 5 NUCLEOLAR PROTEIN NOP5 NOP58"/>
    <property type="match status" value="1"/>
</dbReference>
<comment type="similarity">
    <text evidence="2">Belongs to the NOP5/NOP56 family.</text>
</comment>
<evidence type="ECO:0000256" key="3">
    <source>
        <dbReference type="ARBA" id="ARBA00020379"/>
    </source>
</evidence>
<comment type="subcellular location">
    <subcellularLocation>
        <location evidence="1">Nucleus</location>
        <location evidence="1">Nucleolus</location>
    </subcellularLocation>
</comment>
<dbReference type="Proteomes" id="UP001516464">
    <property type="component" value="Unassembled WGS sequence"/>
</dbReference>
<dbReference type="Pfam" id="PF01798">
    <property type="entry name" value="Nop"/>
    <property type="match status" value="1"/>
</dbReference>
<proteinExistence type="inferred from homology"/>
<name>A0ABQ7I1R2_9MICR</name>
<sequence length="411" mass="46784">MLILYETPLGYALFKKDDNEKIALTKFTRFDDPLMASNSLLKLANYKLPKDLRTFLNDAVPTSSELLVEDIRLVKPIAEKLKIRVRADEDEAFRELRSALHSYLNVEEEELEAARRAVAHRLAAHKLKINSEKIDTMVIQAISLLEDLDKDINFHCMRLREWYGFHFPELSSILSDNLIYLRAVTVIRQKEKFTETKELEELVGEETAREIMRLREMSMGTELSGDDIQRIVENCESVIQSFGYREELSQYLGSRMRSIAPNLTALVGELVGARLLARAGSLVKLSKCAASTVQILGAEKALFNAIKNKTDTPKYGLLYHASLVGQSSQSFKGKISRMLAAKTSIAVRVDAFSDKTSNEIGVSSRKMLEEKLKQFESITENKKSVKKKSKHEFKSVEIYDDTKDYKRAKKN</sequence>
<comment type="function">
    <text evidence="6">Required for pre-18S rRNA processing. May bind microtubules.</text>
</comment>
<evidence type="ECO:0000256" key="1">
    <source>
        <dbReference type="ARBA" id="ARBA00004604"/>
    </source>
</evidence>
<comment type="caution">
    <text evidence="8">The sequence shown here is derived from an EMBL/GenBank/DDBJ whole genome shotgun (WGS) entry which is preliminary data.</text>
</comment>
<organism evidence="8 9">
    <name type="scientific">Astathelohania contejeani</name>
    <dbReference type="NCBI Taxonomy" id="164912"/>
    <lineage>
        <taxon>Eukaryota</taxon>
        <taxon>Fungi</taxon>
        <taxon>Fungi incertae sedis</taxon>
        <taxon>Microsporidia</taxon>
        <taxon>Astathelohaniidae</taxon>
        <taxon>Astathelohania</taxon>
    </lineage>
</organism>
<dbReference type="PROSITE" id="PS51358">
    <property type="entry name" value="NOP"/>
    <property type="match status" value="1"/>
</dbReference>
<dbReference type="Gene3D" id="1.10.287.4070">
    <property type="match status" value="1"/>
</dbReference>
<keyword evidence="4" id="KW-0690">Ribosome biogenesis</keyword>
<dbReference type="InterPro" id="IPR036070">
    <property type="entry name" value="Nop_dom_sf"/>
</dbReference>
<evidence type="ECO:0000313" key="8">
    <source>
        <dbReference type="EMBL" id="KAF7684339.1"/>
    </source>
</evidence>
<dbReference type="Gene3D" id="1.10.246.90">
    <property type="entry name" value="Nop domain"/>
    <property type="match status" value="1"/>
</dbReference>
<dbReference type="InterPro" id="IPR045056">
    <property type="entry name" value="Nop56/Nop58"/>
</dbReference>
<protein>
    <recommendedName>
        <fullName evidence="3">Nucleolar protein 58</fullName>
    </recommendedName>
</protein>
<keyword evidence="5" id="KW-0539">Nucleus</keyword>
<evidence type="ECO:0000259" key="7">
    <source>
        <dbReference type="PROSITE" id="PS51358"/>
    </source>
</evidence>
<keyword evidence="9" id="KW-1185">Reference proteome</keyword>
<evidence type="ECO:0000313" key="9">
    <source>
        <dbReference type="Proteomes" id="UP001516464"/>
    </source>
</evidence>
<dbReference type="InterPro" id="IPR012976">
    <property type="entry name" value="NOSIC"/>
</dbReference>
<feature type="domain" description="Nop" evidence="7">
    <location>
        <begin position="259"/>
        <end position="377"/>
    </location>
</feature>
<dbReference type="EMBL" id="SBIQ01000017">
    <property type="protein sequence ID" value="KAF7684339.1"/>
    <property type="molecule type" value="Genomic_DNA"/>
</dbReference>